<sequence length="184" mass="20215">MHRTSNTANRKLDIGTGKGVVERNSVSDVKEGSRPGDLGVQKALLNRFPGKPNNTVATPPQLSVCGPEACTTNDMCMLTARRSNHRGNVAVVVVAEGPVQHKLGLWAVSHPVGSTRQEEPRNEQGVGINFKRQKEHKTILNGRELKVYKRLRILLMQHRPDAGMTQVARQEQRVGGSPKGEMNN</sequence>
<name>C1GRY8_PARBA</name>
<evidence type="ECO:0000313" key="3">
    <source>
        <dbReference type="Proteomes" id="UP000002059"/>
    </source>
</evidence>
<dbReference type="KEGG" id="pbl:PAAG_01283"/>
<evidence type="ECO:0000313" key="2">
    <source>
        <dbReference type="EMBL" id="EEH38362.2"/>
    </source>
</evidence>
<dbReference type="Proteomes" id="UP000002059">
    <property type="component" value="Partially assembled WGS sequence"/>
</dbReference>
<feature type="region of interest" description="Disordered" evidence="1">
    <location>
        <begin position="163"/>
        <end position="184"/>
    </location>
</feature>
<dbReference type="HOGENOM" id="CLU_1468621_0_0_1"/>
<organism evidence="2 3">
    <name type="scientific">Paracoccidioides lutzii (strain ATCC MYA-826 / Pb01)</name>
    <name type="common">Paracoccidioides brasiliensis</name>
    <dbReference type="NCBI Taxonomy" id="502779"/>
    <lineage>
        <taxon>Eukaryota</taxon>
        <taxon>Fungi</taxon>
        <taxon>Dikarya</taxon>
        <taxon>Ascomycota</taxon>
        <taxon>Pezizomycotina</taxon>
        <taxon>Eurotiomycetes</taxon>
        <taxon>Eurotiomycetidae</taxon>
        <taxon>Onygenales</taxon>
        <taxon>Ajellomycetaceae</taxon>
        <taxon>Paracoccidioides</taxon>
    </lineage>
</organism>
<accession>C1GRY8</accession>
<dbReference type="EMBL" id="KN293993">
    <property type="protein sequence ID" value="EEH38362.2"/>
    <property type="molecule type" value="Genomic_DNA"/>
</dbReference>
<keyword evidence="3" id="KW-1185">Reference proteome</keyword>
<dbReference type="RefSeq" id="XP_015701080.1">
    <property type="nucleotide sequence ID" value="XM_015844299.1"/>
</dbReference>
<dbReference type="GeneID" id="9100292"/>
<gene>
    <name evidence="2" type="ORF">PAAG_01283</name>
</gene>
<protein>
    <submittedName>
        <fullName evidence="2">Uncharacterized protein</fullName>
    </submittedName>
</protein>
<reference evidence="2 3" key="1">
    <citation type="journal article" date="2011" name="PLoS Genet.">
        <title>Comparative genomic analysis of human fungal pathogens causing paracoccidioidomycosis.</title>
        <authorList>
            <person name="Desjardins C.A."/>
            <person name="Champion M.D."/>
            <person name="Holder J.W."/>
            <person name="Muszewska A."/>
            <person name="Goldberg J."/>
            <person name="Bailao A.M."/>
            <person name="Brigido M.M."/>
            <person name="Ferreira M.E."/>
            <person name="Garcia A.M."/>
            <person name="Grynberg M."/>
            <person name="Gujja S."/>
            <person name="Heiman D.I."/>
            <person name="Henn M.R."/>
            <person name="Kodira C.D."/>
            <person name="Leon-Narvaez H."/>
            <person name="Longo L.V."/>
            <person name="Ma L.J."/>
            <person name="Malavazi I."/>
            <person name="Matsuo A.L."/>
            <person name="Morais F.V."/>
            <person name="Pereira M."/>
            <person name="Rodriguez-Brito S."/>
            <person name="Sakthikumar S."/>
            <person name="Salem-Izacc S.M."/>
            <person name="Sykes S.M."/>
            <person name="Teixeira M.M."/>
            <person name="Vallejo M.C."/>
            <person name="Walter M.E."/>
            <person name="Yandava C."/>
            <person name="Young S."/>
            <person name="Zeng Q."/>
            <person name="Zucker J."/>
            <person name="Felipe M.S."/>
            <person name="Goldman G.H."/>
            <person name="Haas B.J."/>
            <person name="McEwen J.G."/>
            <person name="Nino-Vega G."/>
            <person name="Puccia R."/>
            <person name="San-Blas G."/>
            <person name="Soares C.M."/>
            <person name="Birren B.W."/>
            <person name="Cuomo C.A."/>
        </authorList>
    </citation>
    <scope>NUCLEOTIDE SEQUENCE [LARGE SCALE GENOMIC DNA]</scope>
    <source>
        <strain evidence="3">ATCC MYA-826 / Pb01</strain>
    </source>
</reference>
<dbReference type="AlphaFoldDB" id="C1GRY8"/>
<dbReference type="VEuPathDB" id="FungiDB:PAAG_01283"/>
<feature type="region of interest" description="Disordered" evidence="1">
    <location>
        <begin position="1"/>
        <end position="37"/>
    </location>
</feature>
<proteinExistence type="predicted"/>
<evidence type="ECO:0000256" key="1">
    <source>
        <dbReference type="SAM" id="MobiDB-lite"/>
    </source>
</evidence>